<dbReference type="eggNOG" id="KOG2681">
    <property type="taxonomic scope" value="Eukaryota"/>
</dbReference>
<reference evidence="2" key="1">
    <citation type="submission" date="2003-08" db="EMBL/GenBank/DDBJ databases">
        <authorList>
            <person name="Birren B."/>
            <person name="Nusbaum C."/>
            <person name="Abebe A."/>
            <person name="Abouelleil A."/>
            <person name="Adekoya E."/>
            <person name="Ait-zahra M."/>
            <person name="Allen N."/>
            <person name="Allen T."/>
            <person name="An P."/>
            <person name="Anderson M."/>
            <person name="Anderson S."/>
            <person name="Arachchi H."/>
            <person name="Armbruster J."/>
            <person name="Bachantsang P."/>
            <person name="Baldwin J."/>
            <person name="Barry A."/>
            <person name="Bayul T."/>
            <person name="Blitshsteyn B."/>
            <person name="Bloom T."/>
            <person name="Blye J."/>
            <person name="Boguslavskiy L."/>
            <person name="Borowsky M."/>
            <person name="Boukhgalter B."/>
            <person name="Brunache A."/>
            <person name="Butler J."/>
            <person name="Calixte N."/>
            <person name="Calvo S."/>
            <person name="Camarata J."/>
            <person name="Campo K."/>
            <person name="Chang J."/>
            <person name="Cheshatsang Y."/>
            <person name="Citroen M."/>
            <person name="Collymore A."/>
            <person name="Considine T."/>
            <person name="Cook A."/>
            <person name="Cooke P."/>
            <person name="Corum B."/>
            <person name="Cuomo C."/>
            <person name="David R."/>
            <person name="Dawoe T."/>
            <person name="Degray S."/>
            <person name="Dodge S."/>
            <person name="Dooley K."/>
            <person name="Dorje P."/>
            <person name="Dorjee K."/>
            <person name="Dorris L."/>
            <person name="Duffey N."/>
            <person name="Dupes A."/>
            <person name="Elkins T."/>
            <person name="Engels R."/>
            <person name="Erickson J."/>
            <person name="Farina A."/>
            <person name="Faro S."/>
            <person name="Ferreira P."/>
            <person name="Fischer H."/>
            <person name="Fitzgerald M."/>
            <person name="Foley K."/>
            <person name="Gage D."/>
            <person name="Galagan J."/>
            <person name="Gearin G."/>
            <person name="Gnerre S."/>
            <person name="Gnirke A."/>
            <person name="Goyette A."/>
            <person name="Graham J."/>
            <person name="Grandbois E."/>
            <person name="Gyaltsen K."/>
            <person name="Hafez N."/>
            <person name="Hagopian D."/>
            <person name="Hagos B."/>
            <person name="Hall J."/>
            <person name="Hatcher B."/>
            <person name="Heller A."/>
            <person name="Higgins H."/>
            <person name="Honan T."/>
            <person name="Horn A."/>
            <person name="Houde N."/>
            <person name="Hughes L."/>
            <person name="Hulme W."/>
            <person name="Husby E."/>
            <person name="Iliev I."/>
            <person name="Jaffe D."/>
            <person name="Jones C."/>
            <person name="Kamal M."/>
            <person name="Kamat A."/>
            <person name="Kamvysselis M."/>
            <person name="Karlsson E."/>
            <person name="Kells C."/>
            <person name="Kieu A."/>
            <person name="Kisner P."/>
            <person name="Kodira C."/>
            <person name="Kulbokas E."/>
            <person name="Labutti K."/>
            <person name="Lama D."/>
            <person name="Landers T."/>
            <person name="Leger J."/>
            <person name="Levine S."/>
            <person name="Lewis D."/>
            <person name="Lewis T."/>
            <person name="Lindblad-toh K."/>
            <person name="Liu X."/>
            <person name="Lokyitsang T."/>
            <person name="Lokyitsang Y."/>
            <person name="Lucien O."/>
            <person name="Lui A."/>
            <person name="Ma L.J."/>
            <person name="Mabbitt R."/>
            <person name="Macdonald J."/>
            <person name="Maclean C."/>
            <person name="Major J."/>
            <person name="Manning J."/>
            <person name="Marabella R."/>
            <person name="Maru K."/>
            <person name="Matthews C."/>
            <person name="Mauceli E."/>
            <person name="Mccarthy M."/>
            <person name="Mcdonough S."/>
            <person name="Mcghee T."/>
            <person name="Meldrim J."/>
            <person name="Meneus L."/>
            <person name="Mesirov J."/>
            <person name="Mihalev A."/>
            <person name="Mihova T."/>
            <person name="Mikkelsen T."/>
            <person name="Mlenga V."/>
            <person name="Moru K."/>
            <person name="Mozes J."/>
            <person name="Mulrain L."/>
            <person name="Munson G."/>
            <person name="Naylor J."/>
            <person name="Newes C."/>
            <person name="Nguyen C."/>
            <person name="Nguyen N."/>
            <person name="Nguyen T."/>
            <person name="Nicol R."/>
            <person name="Nielsen C."/>
            <person name="Nizzari M."/>
            <person name="Norbu C."/>
            <person name="Norbu N."/>
            <person name="O'donnell P."/>
            <person name="Okoawo O."/>
            <person name="O'leary S."/>
            <person name="Omotosho B."/>
            <person name="O'neill K."/>
            <person name="Osman S."/>
            <person name="Parker S."/>
            <person name="Perrin D."/>
            <person name="Phunkhang P."/>
            <person name="Piqani B."/>
            <person name="Purcell S."/>
            <person name="Rachupka T."/>
            <person name="Ramasamy U."/>
            <person name="Rameau R."/>
            <person name="Ray V."/>
            <person name="Raymond C."/>
            <person name="Retta R."/>
            <person name="Richardson S."/>
            <person name="Rise C."/>
            <person name="Rodriguez J."/>
            <person name="Rogers J."/>
            <person name="Rogov P."/>
            <person name="Rutman M."/>
            <person name="Schupbach R."/>
            <person name="Seaman C."/>
            <person name="Settipalli S."/>
            <person name="Sharpe T."/>
            <person name="Sheridan J."/>
            <person name="Sherpa N."/>
            <person name="Shi J."/>
            <person name="Smirnov S."/>
            <person name="Smith C."/>
            <person name="Sougnez C."/>
            <person name="Spencer B."/>
            <person name="Stalker J."/>
            <person name="Stange-thomann N."/>
            <person name="Stavropoulos S."/>
            <person name="Stetson K."/>
            <person name="Stone C."/>
            <person name="Stone S."/>
            <person name="Stubbs M."/>
            <person name="Talamas J."/>
            <person name="Tchuinga P."/>
            <person name="Tenzing P."/>
            <person name="Tesfaye S."/>
            <person name="Theodore J."/>
            <person name="Thoulutsang Y."/>
            <person name="Topham K."/>
            <person name="Towey S."/>
            <person name="Tsamla T."/>
            <person name="Tsomo N."/>
            <person name="Vallee D."/>
            <person name="Vassiliev H."/>
            <person name="Venkataraman V."/>
            <person name="Vinson J."/>
            <person name="Vo A."/>
            <person name="Wade C."/>
            <person name="Wang S."/>
            <person name="Wangchuk T."/>
            <person name="Wangdi T."/>
            <person name="Whittaker C."/>
            <person name="Wilkinson J."/>
            <person name="Wu Y."/>
            <person name="Wyman D."/>
            <person name="Yadav S."/>
            <person name="Yang S."/>
            <person name="Yang X."/>
            <person name="Yeager S."/>
            <person name="Yee E."/>
            <person name="Young G."/>
            <person name="Zainoun J."/>
            <person name="Zembeck L."/>
            <person name="Zimmer A."/>
            <person name="Zody M."/>
            <person name="Lander E."/>
        </authorList>
    </citation>
    <scope>NUCLEOTIDE SEQUENCE [LARGE SCALE GENOMIC DNA]</scope>
</reference>
<dbReference type="Proteomes" id="UP000007875">
    <property type="component" value="Unassembled WGS sequence"/>
</dbReference>
<sequence>MNPDMVKARHILERIQKREIYKFVDEVRPGKKPMSQSCLKIQSEIGSLSDSLNKEDISVNILKYDYGMNTKNPCDKFMFYSKNQPTKPYYIRKEEVSVMLPNSFQDCVIQMFCKDQDKLELAKDCFDKWCANNDYKMKSVSHNAVLTPLKRKSIGQGRSAKNPKKLSKF</sequence>
<accession>H2YZ84</accession>
<dbReference type="GO" id="GO:0008832">
    <property type="term" value="F:dGTPase activity"/>
    <property type="evidence" value="ECO:0007669"/>
    <property type="project" value="TreeGrafter"/>
</dbReference>
<protein>
    <submittedName>
        <fullName evidence="1">Uncharacterized protein</fullName>
    </submittedName>
</protein>
<dbReference type="OMA" id="WCANNDY"/>
<reference evidence="1" key="2">
    <citation type="submission" date="2025-08" db="UniProtKB">
        <authorList>
            <consortium name="Ensembl"/>
        </authorList>
    </citation>
    <scope>IDENTIFICATION</scope>
</reference>
<dbReference type="InParanoid" id="H2YZ84"/>
<dbReference type="Gene3D" id="3.30.70.2760">
    <property type="match status" value="1"/>
</dbReference>
<dbReference type="PANTHER" id="PTHR11373:SF4">
    <property type="entry name" value="DEOXYNUCLEOSIDE TRIPHOSPHATE TRIPHOSPHOHYDROLASE SAMHD1"/>
    <property type="match status" value="1"/>
</dbReference>
<dbReference type="STRING" id="51511.ENSCSAVP00000010646"/>
<dbReference type="HOGENOM" id="CLU_1577951_0_0_1"/>
<dbReference type="GO" id="GO:0005634">
    <property type="term" value="C:nucleus"/>
    <property type="evidence" value="ECO:0007669"/>
    <property type="project" value="TreeGrafter"/>
</dbReference>
<dbReference type="InterPro" id="IPR050135">
    <property type="entry name" value="dGTPase-like"/>
</dbReference>
<dbReference type="AlphaFoldDB" id="H2YZ84"/>
<evidence type="ECO:0000313" key="1">
    <source>
        <dbReference type="Ensembl" id="ENSCSAVP00000010646.1"/>
    </source>
</evidence>
<reference evidence="1" key="3">
    <citation type="submission" date="2025-09" db="UniProtKB">
        <authorList>
            <consortium name="Ensembl"/>
        </authorList>
    </citation>
    <scope>IDENTIFICATION</scope>
</reference>
<keyword evidence="2" id="KW-1185">Reference proteome</keyword>
<organism evidence="1 2">
    <name type="scientific">Ciona savignyi</name>
    <name type="common">Pacific transparent sea squirt</name>
    <dbReference type="NCBI Taxonomy" id="51511"/>
    <lineage>
        <taxon>Eukaryota</taxon>
        <taxon>Metazoa</taxon>
        <taxon>Chordata</taxon>
        <taxon>Tunicata</taxon>
        <taxon>Ascidiacea</taxon>
        <taxon>Phlebobranchia</taxon>
        <taxon>Cionidae</taxon>
        <taxon>Ciona</taxon>
    </lineage>
</organism>
<dbReference type="GO" id="GO:0006203">
    <property type="term" value="P:dGTP catabolic process"/>
    <property type="evidence" value="ECO:0007669"/>
    <property type="project" value="TreeGrafter"/>
</dbReference>
<evidence type="ECO:0000313" key="2">
    <source>
        <dbReference type="Proteomes" id="UP000007875"/>
    </source>
</evidence>
<proteinExistence type="predicted"/>
<name>H2YZ84_CIOSA</name>
<dbReference type="SUPFAM" id="SSF109604">
    <property type="entry name" value="HD-domain/PDEase-like"/>
    <property type="match status" value="1"/>
</dbReference>
<dbReference type="GeneTree" id="ENSGT00390000013867"/>
<dbReference type="Ensembl" id="ENSCSAVT00000010776.1">
    <property type="protein sequence ID" value="ENSCSAVP00000010646.1"/>
    <property type="gene ID" value="ENSCSAVG00000006262.1"/>
</dbReference>
<dbReference type="PANTHER" id="PTHR11373">
    <property type="entry name" value="DEOXYNUCLEOSIDE TRIPHOSPHATE TRIPHOSPHOHYDROLASE"/>
    <property type="match status" value="1"/>
</dbReference>